<proteinExistence type="predicted"/>
<accession>A0A366K8E5</accession>
<dbReference type="RefSeq" id="WP_113860603.1">
    <property type="nucleotide sequence ID" value="NZ_PDCG01000007.1"/>
</dbReference>
<gene>
    <name evidence="1" type="ORF">CRD60_07170</name>
</gene>
<dbReference type="SUPFAM" id="SSF82784">
    <property type="entry name" value="OsmC-like"/>
    <property type="match status" value="1"/>
</dbReference>
<dbReference type="EMBL" id="PDCG01000007">
    <property type="protein sequence ID" value="RBP97393.1"/>
    <property type="molecule type" value="Genomic_DNA"/>
</dbReference>
<comment type="caution">
    <text evidence="1">The sequence shown here is derived from an EMBL/GenBank/DDBJ whole genome shotgun (WGS) entry which is preliminary data.</text>
</comment>
<reference evidence="1 2" key="1">
    <citation type="submission" date="2017-10" db="EMBL/GenBank/DDBJ databases">
        <title>Bifidobacterium xylocopum sp. nov. and Bifidobacterium aemilianum sp. nov., from the carpenter bee (Xylocopa violacea) digestive tract.</title>
        <authorList>
            <person name="Alberoni D."/>
            <person name="Baffoni L."/>
            <person name="Di Gioia D."/>
            <person name="Gaggia F."/>
            <person name="Biavati B."/>
        </authorList>
    </citation>
    <scope>NUCLEOTIDE SEQUENCE [LARGE SCALE GENOMIC DNA]</scope>
    <source>
        <strain evidence="1 2">XV10</strain>
    </source>
</reference>
<dbReference type="Proteomes" id="UP000252530">
    <property type="component" value="Unassembled WGS sequence"/>
</dbReference>
<protein>
    <submittedName>
        <fullName evidence="1">Peroxiredoxin</fullName>
    </submittedName>
</protein>
<dbReference type="InterPro" id="IPR036102">
    <property type="entry name" value="OsmC/Ohrsf"/>
</dbReference>
<name>A0A366K8E5_9BIFI</name>
<organism evidence="1 2">
    <name type="scientific">Bifidobacterium aemilianum</name>
    <dbReference type="NCBI Taxonomy" id="2493120"/>
    <lineage>
        <taxon>Bacteria</taxon>
        <taxon>Bacillati</taxon>
        <taxon>Actinomycetota</taxon>
        <taxon>Actinomycetes</taxon>
        <taxon>Bifidobacteriales</taxon>
        <taxon>Bifidobacteriaceae</taxon>
        <taxon>Bifidobacterium</taxon>
    </lineage>
</organism>
<dbReference type="AlphaFoldDB" id="A0A366K8E5"/>
<keyword evidence="2" id="KW-1185">Reference proteome</keyword>
<dbReference type="Pfam" id="PF02566">
    <property type="entry name" value="OsmC"/>
    <property type="match status" value="1"/>
</dbReference>
<evidence type="ECO:0000313" key="1">
    <source>
        <dbReference type="EMBL" id="RBP97393.1"/>
    </source>
</evidence>
<dbReference type="Gene3D" id="3.30.300.20">
    <property type="match status" value="1"/>
</dbReference>
<dbReference type="InterPro" id="IPR015946">
    <property type="entry name" value="KH_dom-like_a/b"/>
</dbReference>
<dbReference type="InterPro" id="IPR003718">
    <property type="entry name" value="OsmC/Ohr_fam"/>
</dbReference>
<dbReference type="OrthoDB" id="4703953at2"/>
<evidence type="ECO:0000313" key="2">
    <source>
        <dbReference type="Proteomes" id="UP000252530"/>
    </source>
</evidence>
<sequence>MAKKVWVERNKDGSWDAFGDDGAHIKFGHGQGLFDPGDLMKLALAGCAALSSQVAVESTLGEGKGATISVDGTYDDELKGFASFKEQIELDASSAGLHNEDVEKFKERVQKHIERSCMVMHTYEHATPVSEEITVKQ</sequence>